<evidence type="ECO:0000256" key="2">
    <source>
        <dbReference type="ARBA" id="ARBA00022963"/>
    </source>
</evidence>
<dbReference type="GO" id="GO:0016042">
    <property type="term" value="P:lipid catabolic process"/>
    <property type="evidence" value="ECO:0007669"/>
    <property type="project" value="UniProtKB-UniRule"/>
</dbReference>
<keyword evidence="3 4" id="KW-0443">Lipid metabolism</keyword>
<protein>
    <submittedName>
        <fullName evidence="6">Serine protease</fullName>
        <ecNumber evidence="6">3.4.21.-</ecNumber>
    </submittedName>
</protein>
<keyword evidence="2 4" id="KW-0442">Lipid degradation</keyword>
<dbReference type="PROSITE" id="PS51635">
    <property type="entry name" value="PNPLA"/>
    <property type="match status" value="1"/>
</dbReference>
<proteinExistence type="predicted"/>
<dbReference type="Proteomes" id="UP000034076">
    <property type="component" value="Unassembled WGS sequence"/>
</dbReference>
<dbReference type="SUPFAM" id="SSF52151">
    <property type="entry name" value="FabD/lysophospholipase-like"/>
    <property type="match status" value="1"/>
</dbReference>
<reference evidence="6 7" key="1">
    <citation type="submission" date="2015-04" db="EMBL/GenBank/DDBJ databases">
        <title>Draft genome sequence of bacteremic isolate Catabacter hongkongensis type strain HKU16T.</title>
        <authorList>
            <person name="Lau S.K."/>
            <person name="Teng J.L."/>
            <person name="Huang Y."/>
            <person name="Curreem S.O."/>
            <person name="Tsui S.K."/>
            <person name="Woo P.C."/>
        </authorList>
    </citation>
    <scope>NUCLEOTIDE SEQUENCE [LARGE SCALE GENOMIC DNA]</scope>
    <source>
        <strain evidence="6 7">HKU16</strain>
    </source>
</reference>
<dbReference type="PANTHER" id="PTHR14226:SF76">
    <property type="entry name" value="NTE FAMILY PROTEIN RSSA"/>
    <property type="match status" value="1"/>
</dbReference>
<dbReference type="EC" id="3.4.21.-" evidence="6"/>
<feature type="short sequence motif" description="GXSXG" evidence="4">
    <location>
        <begin position="40"/>
        <end position="44"/>
    </location>
</feature>
<dbReference type="InterPro" id="IPR002641">
    <property type="entry name" value="PNPLA_dom"/>
</dbReference>
<comment type="caution">
    <text evidence="6">The sequence shown here is derived from an EMBL/GenBank/DDBJ whole genome shotgun (WGS) entry which is preliminary data.</text>
</comment>
<gene>
    <name evidence="6" type="ORF">CHK_1273</name>
</gene>
<dbReference type="GO" id="GO:0008233">
    <property type="term" value="F:peptidase activity"/>
    <property type="evidence" value="ECO:0007669"/>
    <property type="project" value="UniProtKB-KW"/>
</dbReference>
<dbReference type="GO" id="GO:0006508">
    <property type="term" value="P:proteolysis"/>
    <property type="evidence" value="ECO:0007669"/>
    <property type="project" value="UniProtKB-KW"/>
</dbReference>
<keyword evidence="1 4" id="KW-0378">Hydrolase</keyword>
<evidence type="ECO:0000256" key="1">
    <source>
        <dbReference type="ARBA" id="ARBA00022801"/>
    </source>
</evidence>
<feature type="short sequence motif" description="DGA/G" evidence="4">
    <location>
        <begin position="154"/>
        <end position="156"/>
    </location>
</feature>
<keyword evidence="6" id="KW-0645">Protease</keyword>
<comment type="caution">
    <text evidence="4">Lacks conserved residue(s) required for the propagation of feature annotation.</text>
</comment>
<dbReference type="RefSeq" id="WP_046443181.1">
    <property type="nucleotide sequence ID" value="NZ_CAUERS010000006.1"/>
</dbReference>
<dbReference type="AlphaFoldDB" id="A0A0M2NJT0"/>
<dbReference type="PANTHER" id="PTHR14226">
    <property type="entry name" value="NEUROPATHY TARGET ESTERASE/SWISS CHEESE D.MELANOGASTER"/>
    <property type="match status" value="1"/>
</dbReference>
<dbReference type="OrthoDB" id="9770965at2"/>
<feature type="active site" description="Proton acceptor" evidence="4">
    <location>
        <position position="154"/>
    </location>
</feature>
<dbReference type="Gene3D" id="3.40.1090.10">
    <property type="entry name" value="Cytosolic phospholipase A2 catalytic domain"/>
    <property type="match status" value="2"/>
</dbReference>
<keyword evidence="7" id="KW-1185">Reference proteome</keyword>
<name>A0A0M2NJT0_9FIRM</name>
<accession>A0A0M2NJT0</accession>
<dbReference type="InterPro" id="IPR016035">
    <property type="entry name" value="Acyl_Trfase/lysoPLipase"/>
</dbReference>
<dbReference type="EMBL" id="LAYJ01000087">
    <property type="protein sequence ID" value="KKI51226.1"/>
    <property type="molecule type" value="Genomic_DNA"/>
</dbReference>
<feature type="domain" description="PNPLA" evidence="5">
    <location>
        <begin position="9"/>
        <end position="167"/>
    </location>
</feature>
<evidence type="ECO:0000313" key="6">
    <source>
        <dbReference type="EMBL" id="KKI51226.1"/>
    </source>
</evidence>
<evidence type="ECO:0000256" key="4">
    <source>
        <dbReference type="PROSITE-ProRule" id="PRU01161"/>
    </source>
</evidence>
<dbReference type="CDD" id="cd07205">
    <property type="entry name" value="Pat_PNPLA6_PNPLA7_NTE1_like"/>
    <property type="match status" value="1"/>
</dbReference>
<evidence type="ECO:0000256" key="3">
    <source>
        <dbReference type="ARBA" id="ARBA00023098"/>
    </source>
</evidence>
<dbReference type="InterPro" id="IPR050301">
    <property type="entry name" value="NTE"/>
</dbReference>
<feature type="active site" description="Nucleophile" evidence="4">
    <location>
        <position position="42"/>
    </location>
</feature>
<evidence type="ECO:0000259" key="5">
    <source>
        <dbReference type="PROSITE" id="PS51635"/>
    </source>
</evidence>
<evidence type="ECO:0000313" key="7">
    <source>
        <dbReference type="Proteomes" id="UP000034076"/>
    </source>
</evidence>
<sequence>MANGKKMALALGGGSARGFAHIGVLNVLIKNKVPIHSIAGCSMGSLIGGIFASEGQIEALENLAVVFDYKKYFDFTLSNVGYVKGNKVEDLIKLMTKNILIEKTKVPFCCIATCIEEGKLKRFTTGPIHEAVRASISIPGMFMPQKIDNKTYVDGGVIDRTAIEAAWEMKPDVVVAVDVSYRGEPIKPPKSVIELAQVSFTISDWYRAQTELPKADLQILPEVNDIDGNQYKDIQTIIKRGEEAAEKALPEIKKLLGIK</sequence>
<dbReference type="Pfam" id="PF01734">
    <property type="entry name" value="Patatin"/>
    <property type="match status" value="1"/>
</dbReference>
<dbReference type="STRING" id="270498.CHK_1273"/>
<organism evidence="6 7">
    <name type="scientific">Christensenella hongkongensis</name>
    <dbReference type="NCBI Taxonomy" id="270498"/>
    <lineage>
        <taxon>Bacteria</taxon>
        <taxon>Bacillati</taxon>
        <taxon>Bacillota</taxon>
        <taxon>Clostridia</taxon>
        <taxon>Christensenellales</taxon>
        <taxon>Christensenellaceae</taxon>
        <taxon>Christensenella</taxon>
    </lineage>
</organism>